<dbReference type="InterPro" id="IPR042103">
    <property type="entry name" value="SerRS_1_N_sf"/>
</dbReference>
<accession>A0A5D0G0Q0</accession>
<comment type="caution">
    <text evidence="19">The sequence shown here is derived from an EMBL/GenBank/DDBJ whole genome shotgun (WGS) entry which is preliminary data.</text>
</comment>
<reference evidence="19 20" key="1">
    <citation type="submission" date="2019-08" db="EMBL/GenBank/DDBJ databases">
        <title>Formosa sediminis sp. nov., isolated from marine sediment.</title>
        <authorList>
            <person name="Cao W.R."/>
        </authorList>
    </citation>
    <scope>NUCLEOTIDE SEQUENCE [LARGE SCALE GENOMIC DNA]</scope>
    <source>
        <strain evidence="19 20">1494</strain>
    </source>
</reference>
<evidence type="ECO:0000259" key="18">
    <source>
        <dbReference type="PROSITE" id="PS50862"/>
    </source>
</evidence>
<dbReference type="Pfam" id="PF00587">
    <property type="entry name" value="tRNA-synt_2b"/>
    <property type="match status" value="1"/>
</dbReference>
<dbReference type="GO" id="GO:0005737">
    <property type="term" value="C:cytoplasm"/>
    <property type="evidence" value="ECO:0007669"/>
    <property type="project" value="UniProtKB-SubCell"/>
</dbReference>
<feature type="binding site" evidence="15">
    <location>
        <position position="264"/>
    </location>
    <ligand>
        <name>L-serine</name>
        <dbReference type="ChEBI" id="CHEBI:33384"/>
    </ligand>
</feature>
<comment type="catalytic activity">
    <reaction evidence="12">
        <text>tRNA(Sec) + L-serine + ATP = L-seryl-tRNA(Sec) + AMP + diphosphate + H(+)</text>
        <dbReference type="Rhea" id="RHEA:42580"/>
        <dbReference type="Rhea" id="RHEA-COMP:9742"/>
        <dbReference type="Rhea" id="RHEA-COMP:10128"/>
        <dbReference type="ChEBI" id="CHEBI:15378"/>
        <dbReference type="ChEBI" id="CHEBI:30616"/>
        <dbReference type="ChEBI" id="CHEBI:33019"/>
        <dbReference type="ChEBI" id="CHEBI:33384"/>
        <dbReference type="ChEBI" id="CHEBI:78442"/>
        <dbReference type="ChEBI" id="CHEBI:78533"/>
        <dbReference type="ChEBI" id="CHEBI:456215"/>
        <dbReference type="EC" id="6.1.1.11"/>
    </reaction>
</comment>
<dbReference type="Pfam" id="PF02403">
    <property type="entry name" value="Seryl_tRNA_N"/>
    <property type="match status" value="1"/>
</dbReference>
<keyword evidence="5" id="KW-0963">Cytoplasm</keyword>
<dbReference type="InterPro" id="IPR002317">
    <property type="entry name" value="Ser-tRNA-ligase_type_1"/>
</dbReference>
<dbReference type="InterPro" id="IPR010978">
    <property type="entry name" value="tRNA-bd_arm"/>
</dbReference>
<evidence type="ECO:0000313" key="19">
    <source>
        <dbReference type="EMBL" id="TYA52398.1"/>
    </source>
</evidence>
<dbReference type="PIRSF" id="PIRSF001529">
    <property type="entry name" value="Ser-tRNA-synth_IIa"/>
    <property type="match status" value="1"/>
</dbReference>
<comment type="similarity">
    <text evidence="3">Belongs to the class-II aminoacyl-tRNA synthetase family. Type-1 seryl-tRNA synthetase subfamily.</text>
</comment>
<dbReference type="NCBIfam" id="TIGR00414">
    <property type="entry name" value="serS"/>
    <property type="match status" value="1"/>
</dbReference>
<dbReference type="GO" id="GO:0006434">
    <property type="term" value="P:seryl-tRNA aminoacylation"/>
    <property type="evidence" value="ECO:0007669"/>
    <property type="project" value="UniProtKB-UniRule"/>
</dbReference>
<feature type="binding site" evidence="15">
    <location>
        <position position="287"/>
    </location>
    <ligand>
        <name>L-serine</name>
        <dbReference type="ChEBI" id="CHEBI:33384"/>
    </ligand>
</feature>
<evidence type="ECO:0000256" key="12">
    <source>
        <dbReference type="ARBA" id="ARBA00047929"/>
    </source>
</evidence>
<dbReference type="PANTHER" id="PTHR43697:SF1">
    <property type="entry name" value="SERINE--TRNA LIGASE"/>
    <property type="match status" value="1"/>
</dbReference>
<feature type="coiled-coil region" evidence="17">
    <location>
        <begin position="75"/>
        <end position="102"/>
    </location>
</feature>
<feature type="binding site" evidence="16">
    <location>
        <begin position="351"/>
        <end position="354"/>
    </location>
    <ligand>
        <name>ATP</name>
        <dbReference type="ChEBI" id="CHEBI:30616"/>
    </ligand>
</feature>
<keyword evidence="10" id="KW-0030">Aminoacyl-tRNA synthetase</keyword>
<sequence>MLQVPFIRENKEEVIKRLAVRNIDATLMIDEVISLDEDRRQTQTLLDNALAESNSLSKEIGNLYKSGKASEANVLKEKTTELKEITKTLTETLNEKVEALNQLLYKIPNVPHTSVVKGTTEEDNEIVFSEGTIPTLDNEALPHWELAKKYDIIDFELGNKITGAGFPVYKGKGAKLQRALIAYFLDKNTAAGYTEYQLPHLVNEASGFGTGQLPDKEGQMYHVTEDNLYLIPTAEVPGTNIFRDVILNESDLPIGITGYTPCFRREAGSYGAHVRGLNRLHQFDKVEILRVEHPNRSYQALDEMVEHVKHILKELKLPYRILRLCGGDIGFTSALTFDFEVFSTAQDRWLEISSVSNFETFQANRLKLRFKNNDGKNELAHTLNGSSLALPRVLAGILENYQTKDGIVIPDVLVPYTGFKIIN</sequence>
<dbReference type="EMBL" id="VSFC01000062">
    <property type="protein sequence ID" value="TYA52398.1"/>
    <property type="molecule type" value="Genomic_DNA"/>
</dbReference>
<keyword evidence="7" id="KW-0547">Nucleotide-binding</keyword>
<dbReference type="CDD" id="cd00770">
    <property type="entry name" value="SerRS_core"/>
    <property type="match status" value="1"/>
</dbReference>
<feature type="domain" description="Aminoacyl-transfer RNA synthetases class-II family profile" evidence="18">
    <location>
        <begin position="142"/>
        <end position="410"/>
    </location>
</feature>
<gene>
    <name evidence="19" type="primary">serS</name>
    <name evidence="19" type="ORF">FVF61_13750</name>
</gene>
<dbReference type="Gene3D" id="3.30.930.10">
    <property type="entry name" value="Bira Bifunctional Protein, Domain 2"/>
    <property type="match status" value="1"/>
</dbReference>
<organism evidence="19 20">
    <name type="scientific">Formosa maritima</name>
    <dbReference type="NCBI Taxonomy" id="2592046"/>
    <lineage>
        <taxon>Bacteria</taxon>
        <taxon>Pseudomonadati</taxon>
        <taxon>Bacteroidota</taxon>
        <taxon>Flavobacteriia</taxon>
        <taxon>Flavobacteriales</taxon>
        <taxon>Flavobacteriaceae</taxon>
        <taxon>Formosa</taxon>
    </lineage>
</organism>
<dbReference type="GO" id="GO:0004828">
    <property type="term" value="F:serine-tRNA ligase activity"/>
    <property type="evidence" value="ECO:0007669"/>
    <property type="project" value="UniProtKB-UniRule"/>
</dbReference>
<dbReference type="Proteomes" id="UP000324550">
    <property type="component" value="Unassembled WGS sequence"/>
</dbReference>
<comment type="catalytic activity">
    <reaction evidence="13">
        <text>tRNA(Ser) + L-serine + ATP = L-seryl-tRNA(Ser) + AMP + diphosphate + H(+)</text>
        <dbReference type="Rhea" id="RHEA:12292"/>
        <dbReference type="Rhea" id="RHEA-COMP:9669"/>
        <dbReference type="Rhea" id="RHEA-COMP:9703"/>
        <dbReference type="ChEBI" id="CHEBI:15378"/>
        <dbReference type="ChEBI" id="CHEBI:30616"/>
        <dbReference type="ChEBI" id="CHEBI:33019"/>
        <dbReference type="ChEBI" id="CHEBI:33384"/>
        <dbReference type="ChEBI" id="CHEBI:78442"/>
        <dbReference type="ChEBI" id="CHEBI:78533"/>
        <dbReference type="ChEBI" id="CHEBI:456215"/>
        <dbReference type="EC" id="6.1.1.11"/>
    </reaction>
</comment>
<keyword evidence="8 16" id="KW-0067">ATP-binding</keyword>
<dbReference type="EC" id="6.1.1.11" evidence="4 14"/>
<dbReference type="SUPFAM" id="SSF55681">
    <property type="entry name" value="Class II aaRS and biotin synthetases"/>
    <property type="match status" value="1"/>
</dbReference>
<feature type="binding site" evidence="15">
    <location>
        <position position="384"/>
    </location>
    <ligand>
        <name>L-serine</name>
        <dbReference type="ChEBI" id="CHEBI:33384"/>
    </ligand>
</feature>
<evidence type="ECO:0000256" key="8">
    <source>
        <dbReference type="ARBA" id="ARBA00022840"/>
    </source>
</evidence>
<evidence type="ECO:0000256" key="6">
    <source>
        <dbReference type="ARBA" id="ARBA00022598"/>
    </source>
</evidence>
<evidence type="ECO:0000256" key="3">
    <source>
        <dbReference type="ARBA" id="ARBA00010728"/>
    </source>
</evidence>
<dbReference type="GO" id="GO:0005524">
    <property type="term" value="F:ATP binding"/>
    <property type="evidence" value="ECO:0007669"/>
    <property type="project" value="UniProtKB-KW"/>
</dbReference>
<dbReference type="PRINTS" id="PR00981">
    <property type="entry name" value="TRNASYNTHSER"/>
</dbReference>
<evidence type="ECO:0000256" key="14">
    <source>
        <dbReference type="NCBIfam" id="TIGR00414"/>
    </source>
</evidence>
<comment type="subcellular location">
    <subcellularLocation>
        <location evidence="1">Cytoplasm</location>
    </subcellularLocation>
</comment>
<dbReference type="InterPro" id="IPR015866">
    <property type="entry name" value="Ser-tRNA-synth_1_N"/>
</dbReference>
<evidence type="ECO:0000256" key="16">
    <source>
        <dbReference type="PIRSR" id="PIRSR001529-2"/>
    </source>
</evidence>
<dbReference type="PROSITE" id="PS50862">
    <property type="entry name" value="AA_TRNA_LIGASE_II"/>
    <property type="match status" value="1"/>
</dbReference>
<dbReference type="InterPro" id="IPR033729">
    <property type="entry name" value="SerRS_core"/>
</dbReference>
<protein>
    <recommendedName>
        <fullName evidence="11 14">Serine--tRNA ligase</fullName>
        <ecNumber evidence="4 14">6.1.1.11</ecNumber>
    </recommendedName>
</protein>
<dbReference type="RefSeq" id="WP_148457377.1">
    <property type="nucleotide sequence ID" value="NZ_VSFC01000062.1"/>
</dbReference>
<evidence type="ECO:0000256" key="17">
    <source>
        <dbReference type="SAM" id="Coils"/>
    </source>
</evidence>
<dbReference type="InterPro" id="IPR002314">
    <property type="entry name" value="aa-tRNA-synt_IIb"/>
</dbReference>
<dbReference type="AlphaFoldDB" id="A0A5D0G0Q0"/>
<dbReference type="InterPro" id="IPR045864">
    <property type="entry name" value="aa-tRNA-synth_II/BPL/LPL"/>
</dbReference>
<dbReference type="OrthoDB" id="9804647at2"/>
<proteinExistence type="inferred from homology"/>
<name>A0A5D0G0Q0_9FLAO</name>
<evidence type="ECO:0000256" key="7">
    <source>
        <dbReference type="ARBA" id="ARBA00022741"/>
    </source>
</evidence>
<evidence type="ECO:0000256" key="1">
    <source>
        <dbReference type="ARBA" id="ARBA00004496"/>
    </source>
</evidence>
<dbReference type="Gene3D" id="1.10.287.40">
    <property type="entry name" value="Serine-tRNA synthetase, tRNA binding domain"/>
    <property type="match status" value="1"/>
</dbReference>
<keyword evidence="20" id="KW-1185">Reference proteome</keyword>
<evidence type="ECO:0000256" key="15">
    <source>
        <dbReference type="PIRSR" id="PIRSR001529-1"/>
    </source>
</evidence>
<evidence type="ECO:0000256" key="11">
    <source>
        <dbReference type="ARBA" id="ARBA00039158"/>
    </source>
</evidence>
<keyword evidence="17" id="KW-0175">Coiled coil</keyword>
<comment type="pathway">
    <text evidence="2">Aminoacyl-tRNA biosynthesis; selenocysteinyl-tRNA(Sec) biosynthesis; L-seryl-tRNA(Sec) from L-serine and tRNA(Sec): step 1/1.</text>
</comment>
<evidence type="ECO:0000256" key="2">
    <source>
        <dbReference type="ARBA" id="ARBA00005045"/>
    </source>
</evidence>
<evidence type="ECO:0000256" key="4">
    <source>
        <dbReference type="ARBA" id="ARBA00012840"/>
    </source>
</evidence>
<evidence type="ECO:0000313" key="20">
    <source>
        <dbReference type="Proteomes" id="UP000324550"/>
    </source>
</evidence>
<evidence type="ECO:0000256" key="9">
    <source>
        <dbReference type="ARBA" id="ARBA00022917"/>
    </source>
</evidence>
<feature type="binding site" evidence="15">
    <location>
        <position position="233"/>
    </location>
    <ligand>
        <name>L-serine</name>
        <dbReference type="ChEBI" id="CHEBI:33384"/>
    </ligand>
</feature>
<dbReference type="PANTHER" id="PTHR43697">
    <property type="entry name" value="SERYL-TRNA SYNTHETASE"/>
    <property type="match status" value="1"/>
</dbReference>
<keyword evidence="9" id="KW-0648">Protein biosynthesis</keyword>
<dbReference type="SUPFAM" id="SSF46589">
    <property type="entry name" value="tRNA-binding arm"/>
    <property type="match status" value="1"/>
</dbReference>
<evidence type="ECO:0000256" key="5">
    <source>
        <dbReference type="ARBA" id="ARBA00022490"/>
    </source>
</evidence>
<feature type="binding site" evidence="16">
    <location>
        <begin position="264"/>
        <end position="266"/>
    </location>
    <ligand>
        <name>ATP</name>
        <dbReference type="ChEBI" id="CHEBI:30616"/>
    </ligand>
</feature>
<evidence type="ECO:0000256" key="10">
    <source>
        <dbReference type="ARBA" id="ARBA00023146"/>
    </source>
</evidence>
<keyword evidence="6 19" id="KW-0436">Ligase</keyword>
<evidence type="ECO:0000256" key="13">
    <source>
        <dbReference type="ARBA" id="ARBA00048823"/>
    </source>
</evidence>
<dbReference type="InterPro" id="IPR006195">
    <property type="entry name" value="aa-tRNA-synth_II"/>
</dbReference>